<dbReference type="Gene3D" id="3.30.160.20">
    <property type="match status" value="1"/>
</dbReference>
<gene>
    <name evidence="8" type="ORF">Cvel_11404</name>
</gene>
<dbReference type="InterPro" id="IPR013810">
    <property type="entry name" value="Ribosomal_uS5_N"/>
</dbReference>
<dbReference type="VEuPathDB" id="CryptoDB:Cvel_11404"/>
<name>A0A0G4I6L8_9ALVE</name>
<dbReference type="GO" id="GO:0005840">
    <property type="term" value="C:ribosome"/>
    <property type="evidence" value="ECO:0007669"/>
    <property type="project" value="UniProtKB-KW"/>
</dbReference>
<dbReference type="Gene3D" id="3.30.230.10">
    <property type="match status" value="1"/>
</dbReference>
<evidence type="ECO:0000256" key="5">
    <source>
        <dbReference type="RuleBase" id="RU003823"/>
    </source>
</evidence>
<proteinExistence type="inferred from homology"/>
<dbReference type="GO" id="GO:0003735">
    <property type="term" value="F:structural constituent of ribosome"/>
    <property type="evidence" value="ECO:0007669"/>
    <property type="project" value="UniProtKB-UniRule"/>
</dbReference>
<dbReference type="GO" id="GO:0003723">
    <property type="term" value="F:RNA binding"/>
    <property type="evidence" value="ECO:0007669"/>
    <property type="project" value="InterPro"/>
</dbReference>
<keyword evidence="2 4" id="KW-0689">Ribosomal protein</keyword>
<dbReference type="SUPFAM" id="SSF54768">
    <property type="entry name" value="dsRNA-binding domain-like"/>
    <property type="match status" value="1"/>
</dbReference>
<dbReference type="Pfam" id="PF03719">
    <property type="entry name" value="Ribosomal_S5_C"/>
    <property type="match status" value="1"/>
</dbReference>
<dbReference type="Pfam" id="PF00333">
    <property type="entry name" value="Ribosomal_S5"/>
    <property type="match status" value="1"/>
</dbReference>
<comment type="similarity">
    <text evidence="1 5">Belongs to the universal ribosomal protein uS5 family.</text>
</comment>
<feature type="region of interest" description="Disordered" evidence="6">
    <location>
        <begin position="813"/>
        <end position="879"/>
    </location>
</feature>
<dbReference type="GO" id="GO:1990904">
    <property type="term" value="C:ribonucleoprotein complex"/>
    <property type="evidence" value="ECO:0007669"/>
    <property type="project" value="UniProtKB-UniRule"/>
</dbReference>
<evidence type="ECO:0000256" key="4">
    <source>
        <dbReference type="PROSITE-ProRule" id="PRU00268"/>
    </source>
</evidence>
<evidence type="ECO:0000256" key="3">
    <source>
        <dbReference type="ARBA" id="ARBA00023274"/>
    </source>
</evidence>
<evidence type="ECO:0000313" key="8">
    <source>
        <dbReference type="EMBL" id="CEM52627.1"/>
    </source>
</evidence>
<feature type="domain" description="S5 DRBM" evidence="7">
    <location>
        <begin position="606"/>
        <end position="669"/>
    </location>
</feature>
<dbReference type="InterPro" id="IPR000851">
    <property type="entry name" value="Ribosomal_uS5"/>
</dbReference>
<evidence type="ECO:0000256" key="1">
    <source>
        <dbReference type="ARBA" id="ARBA00008945"/>
    </source>
</evidence>
<dbReference type="PhylomeDB" id="A0A0G4I6L8"/>
<accession>A0A0G4I6L8</accession>
<dbReference type="AlphaFoldDB" id="A0A0G4I6L8"/>
<dbReference type="PROSITE" id="PS50881">
    <property type="entry name" value="S5_DSRBD"/>
    <property type="match status" value="1"/>
</dbReference>
<organism evidence="8">
    <name type="scientific">Chromera velia CCMP2878</name>
    <dbReference type="NCBI Taxonomy" id="1169474"/>
    <lineage>
        <taxon>Eukaryota</taxon>
        <taxon>Sar</taxon>
        <taxon>Alveolata</taxon>
        <taxon>Colpodellida</taxon>
        <taxon>Chromeraceae</taxon>
        <taxon>Chromera</taxon>
    </lineage>
</organism>
<dbReference type="PANTHER" id="PTHR48277:SF1">
    <property type="entry name" value="MITOCHONDRIAL RIBOSOMAL PROTEIN S5"/>
    <property type="match status" value="1"/>
</dbReference>
<dbReference type="EMBL" id="CDMZ01005314">
    <property type="protein sequence ID" value="CEM52627.1"/>
    <property type="molecule type" value="Genomic_DNA"/>
</dbReference>
<reference evidence="8" key="1">
    <citation type="submission" date="2014-11" db="EMBL/GenBank/DDBJ databases">
        <authorList>
            <person name="Otto D Thomas"/>
            <person name="Naeem Raeece"/>
        </authorList>
    </citation>
    <scope>NUCLEOTIDE SEQUENCE</scope>
</reference>
<sequence>MYAYSFGLGPRARVLTRRSPVFVRICLRALHRGWTGKKLGRISPVRERILDQVQTCGRPAAVKRETEKFLREIHEAQESVVKLFENQKDARAAVTEETEEAKARQRSKLEQENFASEALRIFRVLRPEAPPFYKEDAKLSLEARLNALSLQQTPEGASASSLAGSLGRQDGLQLLSKSSPLQFNLPVVNPTAFVLALQAATSSLAEDLQEFCELLQVPSHTMPEKDDPLRFKKVLDALLNSFALRKDPSYARSWVVRNWARLGPLLPPDLRALPLESVVVWLEGHLERVNRNQQETSNGLPRTARRAESEWYDFGEDFLFDDRPMSPDVLNDREVAGDFPLEKAGEYIQKLFQFSRQGDSPKFSSSSDASVLRLMADQFQQLVDALSRVGLKQWLCMNVKEIEKFLPQGEIPKLQSVSAADRRTAALMLKAAARGKGNLLEFEALDPFQLLNVQQAAQRQGQGQGGEEAMQGVTASVEEELERLAPNPFLSDEDIERLFSIEEAEAVLQGAAGEDKRGIKRAASLSRFEPKDLQEFVQQHDKTPLEHLLEHEEDFYKKAGPAEWRNLHDFADWTWQKPEGTVYDPKTDSYLRESEAADPKLQLGELRQCVLTVSRMLSMTTNGRLYYYRAVVAVGNGRGLFGYGVGFGADPRAARTDGTLKALKRLDLIDLDPGRTMCTPVRGKEYKHVVKIRPRPLGKGITANRKYLPLVYLAGLENVRFKVPYKASRKWLSGMKALRRALDDIQSRRTIAASTGKKYAALVGAGDHWVHWPDKWFQPIKDEFERKWAAVVRERHKKMNSFRSRRGPFVPGEVMGGWTRYTPRTDPRRQEEHRENSRKKHAKFDLSSVRKKAALQSEAQRGSKYTLPPGPVQQKETPR</sequence>
<dbReference type="InterPro" id="IPR014721">
    <property type="entry name" value="Ribsml_uS5_D2-typ_fold_subgr"/>
</dbReference>
<dbReference type="InterPro" id="IPR020568">
    <property type="entry name" value="Ribosomal_Su5_D2-typ_SF"/>
</dbReference>
<evidence type="ECO:0000256" key="6">
    <source>
        <dbReference type="SAM" id="MobiDB-lite"/>
    </source>
</evidence>
<dbReference type="PANTHER" id="PTHR48277">
    <property type="entry name" value="MITOCHONDRIAL RIBOSOMAL PROTEIN S5"/>
    <property type="match status" value="1"/>
</dbReference>
<evidence type="ECO:0000259" key="7">
    <source>
        <dbReference type="PROSITE" id="PS50881"/>
    </source>
</evidence>
<dbReference type="SUPFAM" id="SSF54211">
    <property type="entry name" value="Ribosomal protein S5 domain 2-like"/>
    <property type="match status" value="1"/>
</dbReference>
<protein>
    <recommendedName>
        <fullName evidence="7">S5 DRBM domain-containing protein</fullName>
    </recommendedName>
</protein>
<evidence type="ECO:0000256" key="2">
    <source>
        <dbReference type="ARBA" id="ARBA00022980"/>
    </source>
</evidence>
<dbReference type="InterPro" id="IPR005324">
    <property type="entry name" value="Ribosomal_uS5_C"/>
</dbReference>
<keyword evidence="3 4" id="KW-0687">Ribonucleoprotein</keyword>
<dbReference type="GO" id="GO:0006412">
    <property type="term" value="P:translation"/>
    <property type="evidence" value="ECO:0007669"/>
    <property type="project" value="InterPro"/>
</dbReference>
<feature type="compositionally biased region" description="Basic and acidic residues" evidence="6">
    <location>
        <begin position="823"/>
        <end position="835"/>
    </location>
</feature>